<evidence type="ECO:0000313" key="2">
    <source>
        <dbReference type="EMBL" id="ORZ24037.1"/>
    </source>
</evidence>
<feature type="region of interest" description="Disordered" evidence="1">
    <location>
        <begin position="1"/>
        <end position="52"/>
    </location>
</feature>
<accession>A0A1X2IXL8</accession>
<dbReference type="AlphaFoldDB" id="A0A1X2IXL8"/>
<gene>
    <name evidence="2" type="ORF">BCR42DRAFT_402118</name>
</gene>
<feature type="compositionally biased region" description="Low complexity" evidence="1">
    <location>
        <begin position="84"/>
        <end position="98"/>
    </location>
</feature>
<feature type="compositionally biased region" description="Basic and acidic residues" evidence="1">
    <location>
        <begin position="219"/>
        <end position="239"/>
    </location>
</feature>
<name>A0A1X2IXL8_9FUNG</name>
<feature type="compositionally biased region" description="Basic and acidic residues" evidence="1">
    <location>
        <begin position="165"/>
        <end position="181"/>
    </location>
</feature>
<feature type="compositionally biased region" description="Low complexity" evidence="1">
    <location>
        <begin position="249"/>
        <end position="267"/>
    </location>
</feature>
<protein>
    <submittedName>
        <fullName evidence="2">Uncharacterized protein</fullName>
    </submittedName>
</protein>
<organism evidence="2 3">
    <name type="scientific">Absidia repens</name>
    <dbReference type="NCBI Taxonomy" id="90262"/>
    <lineage>
        <taxon>Eukaryota</taxon>
        <taxon>Fungi</taxon>
        <taxon>Fungi incertae sedis</taxon>
        <taxon>Mucoromycota</taxon>
        <taxon>Mucoromycotina</taxon>
        <taxon>Mucoromycetes</taxon>
        <taxon>Mucorales</taxon>
        <taxon>Cunninghamellaceae</taxon>
        <taxon>Absidia</taxon>
    </lineage>
</organism>
<dbReference type="OrthoDB" id="2259394at2759"/>
<dbReference type="Proteomes" id="UP000193560">
    <property type="component" value="Unassembled WGS sequence"/>
</dbReference>
<keyword evidence="3" id="KW-1185">Reference proteome</keyword>
<dbReference type="EMBL" id="MCGE01000002">
    <property type="protein sequence ID" value="ORZ24037.1"/>
    <property type="molecule type" value="Genomic_DNA"/>
</dbReference>
<comment type="caution">
    <text evidence="2">The sequence shown here is derived from an EMBL/GenBank/DDBJ whole genome shotgun (WGS) entry which is preliminary data.</text>
</comment>
<feature type="compositionally biased region" description="Low complexity" evidence="1">
    <location>
        <begin position="193"/>
        <end position="214"/>
    </location>
</feature>
<feature type="compositionally biased region" description="Polar residues" evidence="1">
    <location>
        <begin position="100"/>
        <end position="112"/>
    </location>
</feature>
<evidence type="ECO:0000313" key="3">
    <source>
        <dbReference type="Proteomes" id="UP000193560"/>
    </source>
</evidence>
<reference evidence="2 3" key="1">
    <citation type="submission" date="2016-07" db="EMBL/GenBank/DDBJ databases">
        <title>Pervasive Adenine N6-methylation of Active Genes in Fungi.</title>
        <authorList>
            <consortium name="DOE Joint Genome Institute"/>
            <person name="Mondo S.J."/>
            <person name="Dannebaum R.O."/>
            <person name="Kuo R.C."/>
            <person name="Labutti K."/>
            <person name="Haridas S."/>
            <person name="Kuo A."/>
            <person name="Salamov A."/>
            <person name="Ahrendt S.R."/>
            <person name="Lipzen A."/>
            <person name="Sullivan W."/>
            <person name="Andreopoulos W.B."/>
            <person name="Clum A."/>
            <person name="Lindquist E."/>
            <person name="Daum C."/>
            <person name="Ramamoorthy G.K."/>
            <person name="Gryganskyi A."/>
            <person name="Culley D."/>
            <person name="Magnuson J.K."/>
            <person name="James T.Y."/>
            <person name="O'Malley M.A."/>
            <person name="Stajich J.E."/>
            <person name="Spatafora J.W."/>
            <person name="Visel A."/>
            <person name="Grigoriev I.V."/>
        </authorList>
    </citation>
    <scope>NUCLEOTIDE SEQUENCE [LARGE SCALE GENOMIC DNA]</scope>
    <source>
        <strain evidence="2 3">NRRL 1336</strain>
    </source>
</reference>
<feature type="compositionally biased region" description="Polar residues" evidence="1">
    <location>
        <begin position="71"/>
        <end position="83"/>
    </location>
</feature>
<feature type="compositionally biased region" description="Polar residues" evidence="1">
    <location>
        <begin position="1"/>
        <end position="43"/>
    </location>
</feature>
<feature type="region of interest" description="Disordered" evidence="1">
    <location>
        <begin position="165"/>
        <end position="268"/>
    </location>
</feature>
<proteinExistence type="predicted"/>
<sequence>METCVLPQSLQVTTTNEQGTELGSRGLTIQHQDNASTTDTTNVDSRKSSSASLSDLIPAAAAALRTRQELQRNQQQTNINYRGSSSHPTTTTTPQDSTLYHHQQQSTTNSTPFARALTKVKLQVQTKRLKERYLSHEWIRLALGLPVDLSRINLHHCYYSREQADNVGKRHKSTQPDEKTDTMPPASAPAPAPVLSSTSSPPSPAPSNTTISSTLLSDNDNKDQQQSKELQIQHDDDSKSTTLPKPIVSRSISATTTPPASPSSSRTGEIATWYEWKFDRSKFSVEEVEGKVDRLRTTKLRDKLASPP</sequence>
<feature type="region of interest" description="Disordered" evidence="1">
    <location>
        <begin position="70"/>
        <end position="112"/>
    </location>
</feature>
<evidence type="ECO:0000256" key="1">
    <source>
        <dbReference type="SAM" id="MobiDB-lite"/>
    </source>
</evidence>